<organism evidence="1 2">
    <name type="scientific">Heyndrickxia oleronia</name>
    <dbReference type="NCBI Taxonomy" id="38875"/>
    <lineage>
        <taxon>Bacteria</taxon>
        <taxon>Bacillati</taxon>
        <taxon>Bacillota</taxon>
        <taxon>Bacilli</taxon>
        <taxon>Bacillales</taxon>
        <taxon>Bacillaceae</taxon>
        <taxon>Heyndrickxia</taxon>
    </lineage>
</organism>
<name>A0A8E2IB94_9BACI</name>
<dbReference type="RefSeq" id="WP_078109267.1">
    <property type="nucleotide sequence ID" value="NZ_CP065424.1"/>
</dbReference>
<accession>A0A8E2IB94</accession>
<dbReference type="EMBL" id="MTLA01000013">
    <property type="protein sequence ID" value="OOP70124.1"/>
    <property type="molecule type" value="Genomic_DNA"/>
</dbReference>
<dbReference type="Proteomes" id="UP000189761">
    <property type="component" value="Unassembled WGS sequence"/>
</dbReference>
<gene>
    <name evidence="1" type="ORF">BWZ43_01340</name>
</gene>
<evidence type="ECO:0000313" key="1">
    <source>
        <dbReference type="EMBL" id="OOP70124.1"/>
    </source>
</evidence>
<comment type="caution">
    <text evidence="1">The sequence shown here is derived from an EMBL/GenBank/DDBJ whole genome shotgun (WGS) entry which is preliminary data.</text>
</comment>
<sequence length="172" mass="19945">MLFHFSEEPNIRVFSPRPSASFPELAPAVWAIDREHASHYYFPRDCPRVIYSKGACTEVSDIEKFFSDTNADKIIVVENQWLEQIRNTTLYVYSFSEEGFELFDQAAGYYVSHEEVVPEKIEPITDLIGKLVNEKVELRFTPDLHPIRNRVIASTLDFSVIRFRNAGKLPNR</sequence>
<reference evidence="1 2" key="1">
    <citation type="submission" date="2017-01" db="EMBL/GenBank/DDBJ databases">
        <title>Draft genome sequence of Bacillus oleronius.</title>
        <authorList>
            <person name="Allam M."/>
        </authorList>
    </citation>
    <scope>NUCLEOTIDE SEQUENCE [LARGE SCALE GENOMIC DNA]</scope>
    <source>
        <strain evidence="1 2">DSM 9356</strain>
    </source>
</reference>
<dbReference type="AlphaFoldDB" id="A0A8E2IB94"/>
<keyword evidence="2" id="KW-1185">Reference proteome</keyword>
<dbReference type="Pfam" id="PF21820">
    <property type="entry name" value="DUF6886"/>
    <property type="match status" value="1"/>
</dbReference>
<evidence type="ECO:0000313" key="2">
    <source>
        <dbReference type="Proteomes" id="UP000189761"/>
    </source>
</evidence>
<proteinExistence type="predicted"/>
<dbReference type="InterPro" id="IPR049253">
    <property type="entry name" value="DUF6886"/>
</dbReference>
<protein>
    <submittedName>
        <fullName evidence="1">Uncharacterized protein</fullName>
    </submittedName>
</protein>